<accession>A0A6G0U8X4</accession>
<keyword evidence="4" id="KW-1185">Reference proteome</keyword>
<dbReference type="GO" id="GO:0012506">
    <property type="term" value="C:vesicle membrane"/>
    <property type="evidence" value="ECO:0007669"/>
    <property type="project" value="TreeGrafter"/>
</dbReference>
<dbReference type="GO" id="GO:0042593">
    <property type="term" value="P:glucose homeostasis"/>
    <property type="evidence" value="ECO:0007669"/>
    <property type="project" value="TreeGrafter"/>
</dbReference>
<dbReference type="Pfam" id="PF11470">
    <property type="entry name" value="TUG-UBL1"/>
    <property type="match status" value="1"/>
</dbReference>
<dbReference type="SMART" id="SM00166">
    <property type="entry name" value="UBX"/>
    <property type="match status" value="1"/>
</dbReference>
<dbReference type="GO" id="GO:0005737">
    <property type="term" value="C:cytoplasm"/>
    <property type="evidence" value="ECO:0007669"/>
    <property type="project" value="TreeGrafter"/>
</dbReference>
<feature type="domain" description="UBX" evidence="2">
    <location>
        <begin position="357"/>
        <end position="432"/>
    </location>
</feature>
<dbReference type="InterPro" id="IPR021569">
    <property type="entry name" value="TUG-UBL1"/>
</dbReference>
<dbReference type="InterPro" id="IPR059238">
    <property type="entry name" value="UBX1_UBXN9"/>
</dbReference>
<dbReference type="Pfam" id="PF00789">
    <property type="entry name" value="UBX"/>
    <property type="match status" value="1"/>
</dbReference>
<comment type="caution">
    <text evidence="3">The sequence shown here is derived from an EMBL/GenBank/DDBJ whole genome shotgun (WGS) entry which is preliminary data.</text>
</comment>
<dbReference type="PANTHER" id="PTHR46467:SF1">
    <property type="entry name" value="TETHER CONTAINING UBX DOMAIN FOR GLUT4"/>
    <property type="match status" value="1"/>
</dbReference>
<feature type="compositionally biased region" description="Basic and acidic residues" evidence="1">
    <location>
        <begin position="475"/>
        <end position="491"/>
    </location>
</feature>
<dbReference type="AlphaFoldDB" id="A0A6G0U8X4"/>
<organism evidence="3 4">
    <name type="scientific">Aphis glycines</name>
    <name type="common">Soybean aphid</name>
    <dbReference type="NCBI Taxonomy" id="307491"/>
    <lineage>
        <taxon>Eukaryota</taxon>
        <taxon>Metazoa</taxon>
        <taxon>Ecdysozoa</taxon>
        <taxon>Arthropoda</taxon>
        <taxon>Hexapoda</taxon>
        <taxon>Insecta</taxon>
        <taxon>Pterygota</taxon>
        <taxon>Neoptera</taxon>
        <taxon>Paraneoptera</taxon>
        <taxon>Hemiptera</taxon>
        <taxon>Sternorrhyncha</taxon>
        <taxon>Aphidomorpha</taxon>
        <taxon>Aphidoidea</taxon>
        <taxon>Aphididae</taxon>
        <taxon>Aphidini</taxon>
        <taxon>Aphis</taxon>
        <taxon>Aphis</taxon>
    </lineage>
</organism>
<name>A0A6G0U8X4_APHGL</name>
<dbReference type="PANTHER" id="PTHR46467">
    <property type="entry name" value="TETHER CONTAINING UBX DOMAIN FOR GLUT4"/>
    <property type="match status" value="1"/>
</dbReference>
<proteinExistence type="predicted"/>
<evidence type="ECO:0000259" key="2">
    <source>
        <dbReference type="PROSITE" id="PS50033"/>
    </source>
</evidence>
<protein>
    <recommendedName>
        <fullName evidence="2">UBX domain-containing protein</fullName>
    </recommendedName>
</protein>
<dbReference type="GO" id="GO:0005634">
    <property type="term" value="C:nucleus"/>
    <property type="evidence" value="ECO:0007669"/>
    <property type="project" value="TreeGrafter"/>
</dbReference>
<dbReference type="InterPro" id="IPR001012">
    <property type="entry name" value="UBX_dom"/>
</dbReference>
<feature type="region of interest" description="Disordered" evidence="1">
    <location>
        <begin position="469"/>
        <end position="517"/>
    </location>
</feature>
<gene>
    <name evidence="3" type="ORF">AGLY_001067</name>
</gene>
<dbReference type="Proteomes" id="UP000475862">
    <property type="component" value="Unassembled WGS sequence"/>
</dbReference>
<dbReference type="GO" id="GO:0006886">
    <property type="term" value="P:intracellular protein transport"/>
    <property type="evidence" value="ECO:0007669"/>
    <property type="project" value="TreeGrafter"/>
</dbReference>
<dbReference type="SUPFAM" id="SSF54236">
    <property type="entry name" value="Ubiquitin-like"/>
    <property type="match status" value="2"/>
</dbReference>
<evidence type="ECO:0000256" key="1">
    <source>
        <dbReference type="SAM" id="MobiDB-lite"/>
    </source>
</evidence>
<feature type="compositionally biased region" description="Polar residues" evidence="1">
    <location>
        <begin position="492"/>
        <end position="509"/>
    </location>
</feature>
<dbReference type="OrthoDB" id="440781at2759"/>
<dbReference type="CDD" id="cd17075">
    <property type="entry name" value="UBX1_UBXN9"/>
    <property type="match status" value="1"/>
</dbReference>
<feature type="region of interest" description="Disordered" evidence="1">
    <location>
        <begin position="246"/>
        <end position="273"/>
    </location>
</feature>
<evidence type="ECO:0000313" key="3">
    <source>
        <dbReference type="EMBL" id="KAE9545524.1"/>
    </source>
</evidence>
<dbReference type="EMBL" id="VYZN01000001">
    <property type="protein sequence ID" value="KAE9545524.1"/>
    <property type="molecule type" value="Genomic_DNA"/>
</dbReference>
<evidence type="ECO:0000313" key="4">
    <source>
        <dbReference type="Proteomes" id="UP000475862"/>
    </source>
</evidence>
<reference evidence="3 4" key="1">
    <citation type="submission" date="2019-08" db="EMBL/GenBank/DDBJ databases">
        <title>The genome of the soybean aphid Biotype 1, its phylome, world population structure and adaptation to the North American continent.</title>
        <authorList>
            <person name="Giordano R."/>
            <person name="Donthu R.K."/>
            <person name="Hernandez A.G."/>
            <person name="Wright C.L."/>
            <person name="Zimin A.V."/>
        </authorList>
    </citation>
    <scope>NUCLEOTIDE SEQUENCE [LARGE SCALE GENOMIC DNA]</scope>
    <source>
        <tissue evidence="3">Whole aphids</tissue>
    </source>
</reference>
<sequence length="517" mass="58191">MSSNNVLPSVQQIPIIQYNLTTLDTTSINMATNLIILGGNAARINVIELACTKLKANSNDFDLKYHNKILDTTSLIRFTNIANNALLELVPATRSRENSSVGVWLQVEDGSRLSGEFPSSQNLWEIIQILLKDKLSSYESPAIIYTRMEIIGKEQLQQKTLKDIGLVSGKALLRLLNKKESEDQAHVYVPAARKPKLEEPPRVLGHKETNTNVLPNAESANVMATSSQETMDIEPNANNAVEKSEPINMSTDQNNLDNISKSKDNNKKPTLNNEDLNNFKNSISYLDERDTLLFDIMDGTSVMYQDEGDDFFQPTVKDVTLVLRDLKNSRAQLEDGQLSTSAMRELEKTQNQLNLLHKYNKCIIRIHFPNRLVLQTIFKSTETILDVINFIRKYLIDESLDFSLFTTPPKTILKPEETLLECGCVPSAMIHFSCNMETDQLKPELKQKIVSGCQASIAAYLVRKERIPNSSNNDTLRDEQPGTSKQSEDLNTKTAVLNKQNKTITNSGKTPKWFKPV</sequence>
<dbReference type="PROSITE" id="PS50033">
    <property type="entry name" value="UBX"/>
    <property type="match status" value="1"/>
</dbReference>
<dbReference type="Gene3D" id="3.10.20.90">
    <property type="entry name" value="Phosphatidylinositol 3-kinase Catalytic Subunit, Chain A, domain 1"/>
    <property type="match status" value="2"/>
</dbReference>
<dbReference type="CDD" id="cd16118">
    <property type="entry name" value="UBX2_UBXN9"/>
    <property type="match status" value="1"/>
</dbReference>
<dbReference type="InterPro" id="IPR029071">
    <property type="entry name" value="Ubiquitin-like_domsf"/>
</dbReference>